<dbReference type="AlphaFoldDB" id="A0A087R5M6"/>
<feature type="non-terminal residue" evidence="1">
    <location>
        <position position="1"/>
    </location>
</feature>
<feature type="non-terminal residue" evidence="1">
    <location>
        <position position="51"/>
    </location>
</feature>
<organism evidence="1 2">
    <name type="scientific">Aptenodytes forsteri</name>
    <name type="common">Emperor penguin</name>
    <dbReference type="NCBI Taxonomy" id="9233"/>
    <lineage>
        <taxon>Eukaryota</taxon>
        <taxon>Metazoa</taxon>
        <taxon>Chordata</taxon>
        <taxon>Craniata</taxon>
        <taxon>Vertebrata</taxon>
        <taxon>Euteleostomi</taxon>
        <taxon>Archelosauria</taxon>
        <taxon>Archosauria</taxon>
        <taxon>Dinosauria</taxon>
        <taxon>Saurischia</taxon>
        <taxon>Theropoda</taxon>
        <taxon>Coelurosauria</taxon>
        <taxon>Aves</taxon>
        <taxon>Neognathae</taxon>
        <taxon>Neoaves</taxon>
        <taxon>Aequornithes</taxon>
        <taxon>Sphenisciformes</taxon>
        <taxon>Spheniscidae</taxon>
        <taxon>Aptenodytes</taxon>
    </lineage>
</organism>
<accession>A0A087R5M6</accession>
<gene>
    <name evidence="1" type="ORF">AS27_08545</name>
</gene>
<dbReference type="STRING" id="9233.A0A087R5M6"/>
<dbReference type="EMBL" id="KL226128">
    <property type="protein sequence ID" value="KFM08780.1"/>
    <property type="molecule type" value="Genomic_DNA"/>
</dbReference>
<evidence type="ECO:0000313" key="2">
    <source>
        <dbReference type="Proteomes" id="UP000053286"/>
    </source>
</evidence>
<name>A0A087R5M6_APTFO</name>
<sequence length="51" mass="5954">IPAEIREALINPSNKANKRKRDDVALEEQESWLVVLERDLPEDDSEDITYE</sequence>
<protein>
    <submittedName>
        <fullName evidence="1">Uncharacterized protein</fullName>
    </submittedName>
</protein>
<proteinExistence type="predicted"/>
<evidence type="ECO:0000313" key="1">
    <source>
        <dbReference type="EMBL" id="KFM08780.1"/>
    </source>
</evidence>
<dbReference type="Proteomes" id="UP000053286">
    <property type="component" value="Unassembled WGS sequence"/>
</dbReference>
<reference evidence="1 2" key="1">
    <citation type="submission" date="2014-04" db="EMBL/GenBank/DDBJ databases">
        <title>Genome evolution of avian class.</title>
        <authorList>
            <person name="Zhang G."/>
            <person name="Li C."/>
        </authorList>
    </citation>
    <scope>NUCLEOTIDE SEQUENCE [LARGE SCALE GENOMIC DNA]</scope>
    <source>
        <strain evidence="1">BGI_AS27</strain>
    </source>
</reference>
<keyword evidence="2" id="KW-1185">Reference proteome</keyword>